<reference evidence="2 3" key="1">
    <citation type="submission" date="2017-07" db="EMBL/GenBank/DDBJ databases">
        <title>Draft sequence of Rhodococcus enclensis 23b-28.</title>
        <authorList>
            <person name="Besaury L."/>
            <person name="Sancelme M."/>
            <person name="Amato P."/>
            <person name="Lallement A."/>
            <person name="Delort A.-M."/>
        </authorList>
    </citation>
    <scope>NUCLEOTIDE SEQUENCE [LARGE SCALE GENOMIC DNA]</scope>
    <source>
        <strain evidence="2 3">23b-28</strain>
    </source>
</reference>
<proteinExistence type="predicted"/>
<evidence type="ECO:0008006" key="4">
    <source>
        <dbReference type="Google" id="ProtNLM"/>
    </source>
</evidence>
<accession>A0A2A5J2R2</accession>
<evidence type="ECO:0000256" key="1">
    <source>
        <dbReference type="SAM" id="SignalP"/>
    </source>
</evidence>
<dbReference type="EMBL" id="NOVD01000053">
    <property type="protein sequence ID" value="PCK23271.1"/>
    <property type="molecule type" value="Genomic_DNA"/>
</dbReference>
<dbReference type="PROSITE" id="PS51257">
    <property type="entry name" value="PROKAR_LIPOPROTEIN"/>
    <property type="match status" value="1"/>
</dbReference>
<evidence type="ECO:0000313" key="3">
    <source>
        <dbReference type="Proteomes" id="UP000230886"/>
    </source>
</evidence>
<dbReference type="PROSITE" id="PS51318">
    <property type="entry name" value="TAT"/>
    <property type="match status" value="1"/>
</dbReference>
<dbReference type="RefSeq" id="WP_099698749.1">
    <property type="nucleotide sequence ID" value="NZ_NOVD01000053.1"/>
</dbReference>
<keyword evidence="1" id="KW-0732">Signal</keyword>
<dbReference type="InterPro" id="IPR006311">
    <property type="entry name" value="TAT_signal"/>
</dbReference>
<protein>
    <recommendedName>
        <fullName evidence="4">Secreted protein</fullName>
    </recommendedName>
</protein>
<comment type="caution">
    <text evidence="2">The sequence shown here is derived from an EMBL/GenBank/DDBJ whole genome shotgun (WGS) entry which is preliminary data.</text>
</comment>
<dbReference type="AlphaFoldDB" id="A0A2A5J2R2"/>
<name>A0A2A5J2R2_RHOSG</name>
<organism evidence="2 3">
    <name type="scientific">Rhodococcus qingshengii</name>
    <dbReference type="NCBI Taxonomy" id="334542"/>
    <lineage>
        <taxon>Bacteria</taxon>
        <taxon>Bacillati</taxon>
        <taxon>Actinomycetota</taxon>
        <taxon>Actinomycetes</taxon>
        <taxon>Mycobacteriales</taxon>
        <taxon>Nocardiaceae</taxon>
        <taxon>Rhodococcus</taxon>
        <taxon>Rhodococcus erythropolis group</taxon>
    </lineage>
</organism>
<gene>
    <name evidence="2" type="ORF">CHR55_30445</name>
</gene>
<sequence>MNYSANRTRRAVTVAAAAVGVLAALTACGSDESRAAAGVSASTSGTVVTDSTDDLGSIIIGWGEKHSDTEITTPKPEDVTARCTGTGENLAVDISAPQGWKIKASNPSQVLTVENAEQDLSGDIDTTNQFLEALHSIDWSQPDQVDIAATADAPVDWNSPYGTGRIYLSLHVDCA</sequence>
<feature type="signal peptide" evidence="1">
    <location>
        <begin position="1"/>
        <end position="29"/>
    </location>
</feature>
<feature type="chain" id="PRO_5038916302" description="Secreted protein" evidence="1">
    <location>
        <begin position="30"/>
        <end position="175"/>
    </location>
</feature>
<dbReference type="Proteomes" id="UP000230886">
    <property type="component" value="Unassembled WGS sequence"/>
</dbReference>
<evidence type="ECO:0000313" key="2">
    <source>
        <dbReference type="EMBL" id="PCK23271.1"/>
    </source>
</evidence>